<keyword evidence="3" id="KW-1185">Reference proteome</keyword>
<feature type="chain" id="PRO_5013003445" description="Spherulation-specific family 4" evidence="1">
    <location>
        <begin position="20"/>
        <end position="270"/>
    </location>
</feature>
<dbReference type="InParanoid" id="A0A1V8SVK4"/>
<gene>
    <name evidence="2" type="ORF">B0A48_11460</name>
</gene>
<feature type="signal peptide" evidence="1">
    <location>
        <begin position="1"/>
        <end position="19"/>
    </location>
</feature>
<dbReference type="PANTHER" id="PTHR35040:SF9">
    <property type="entry name" value="4-LIKE CELL SURFACE PROTEIN, PUTATIVE (AFU_ORTHOLOGUE AFUA_4G14080)-RELATED"/>
    <property type="match status" value="1"/>
</dbReference>
<dbReference type="AlphaFoldDB" id="A0A1V8SVK4"/>
<dbReference type="PANTHER" id="PTHR35040">
    <property type="match status" value="1"/>
</dbReference>
<reference evidence="3" key="1">
    <citation type="submission" date="2017-03" db="EMBL/GenBank/DDBJ databases">
        <title>Genomes of endolithic fungi from Antarctica.</title>
        <authorList>
            <person name="Coleine C."/>
            <person name="Masonjones S."/>
            <person name="Stajich J.E."/>
        </authorList>
    </citation>
    <scope>NUCLEOTIDE SEQUENCE [LARGE SCALE GENOMIC DNA]</scope>
    <source>
        <strain evidence="3">CCFEE 5527</strain>
    </source>
</reference>
<dbReference type="OrthoDB" id="5342184at2759"/>
<evidence type="ECO:0008006" key="4">
    <source>
        <dbReference type="Google" id="ProtNLM"/>
    </source>
</evidence>
<proteinExistence type="predicted"/>
<dbReference type="Pfam" id="PF12138">
    <property type="entry name" value="Spherulin4"/>
    <property type="match status" value="1"/>
</dbReference>
<keyword evidence="1" id="KW-0732">Signal</keyword>
<sequence length="270" mass="29489">MAIFKNLIISSVLATLAVAAPIEKRIAPNPNLHVALPLYSYPLAGVWDPTYNTIASNPSTTFDVIINPSSGPGSYPPESDYLAGVHKLQTYSNVNVYAYVRTGFTDRSVSDVADDINTYKKWTTDLNTPLTGFFVDEAPNTVGDGNSNVNYMKDVHSSIGSSFQTWTNPGSTVDAAFYDYADTVTAFETDYSTWVDPARTAIPWDLHSKTSVMIMRYDGAASGAADQAKILIERGFKSGFVWGNEDYQQFSQAWATFSDSCAQHAGSYKA</sequence>
<name>A0A1V8SVK4_9PEZI</name>
<organism evidence="2 3">
    <name type="scientific">Cryoendolithus antarcticus</name>
    <dbReference type="NCBI Taxonomy" id="1507870"/>
    <lineage>
        <taxon>Eukaryota</taxon>
        <taxon>Fungi</taxon>
        <taxon>Dikarya</taxon>
        <taxon>Ascomycota</taxon>
        <taxon>Pezizomycotina</taxon>
        <taxon>Dothideomycetes</taxon>
        <taxon>Dothideomycetidae</taxon>
        <taxon>Cladosporiales</taxon>
        <taxon>Cladosporiaceae</taxon>
        <taxon>Cryoendolithus</taxon>
    </lineage>
</organism>
<comment type="caution">
    <text evidence="2">The sequence shown here is derived from an EMBL/GenBank/DDBJ whole genome shotgun (WGS) entry which is preliminary data.</text>
</comment>
<accession>A0A1V8SVK4</accession>
<protein>
    <recommendedName>
        <fullName evidence="4">Spherulation-specific family 4</fullName>
    </recommendedName>
</protein>
<dbReference type="Proteomes" id="UP000192596">
    <property type="component" value="Unassembled WGS sequence"/>
</dbReference>
<evidence type="ECO:0000313" key="2">
    <source>
        <dbReference type="EMBL" id="OQO03205.1"/>
    </source>
</evidence>
<evidence type="ECO:0000256" key="1">
    <source>
        <dbReference type="SAM" id="SignalP"/>
    </source>
</evidence>
<evidence type="ECO:0000313" key="3">
    <source>
        <dbReference type="Proteomes" id="UP000192596"/>
    </source>
</evidence>
<dbReference type="InterPro" id="IPR021986">
    <property type="entry name" value="Spherulin4"/>
</dbReference>
<dbReference type="EMBL" id="NAJO01000025">
    <property type="protein sequence ID" value="OQO03205.1"/>
    <property type="molecule type" value="Genomic_DNA"/>
</dbReference>